<sequence length="66" mass="6913">MVGSKKGIGPLSVYGKGISYALGDTFMLLKAVAIVLDRAGNGSPRRCSEAGVVSSLKHSYLVKDEN</sequence>
<reference evidence="1" key="2">
    <citation type="journal article" date="2024" name="Plant">
        <title>Genomic evolution and insights into agronomic trait innovations of Sesamum species.</title>
        <authorList>
            <person name="Miao H."/>
            <person name="Wang L."/>
            <person name="Qu L."/>
            <person name="Liu H."/>
            <person name="Sun Y."/>
            <person name="Le M."/>
            <person name="Wang Q."/>
            <person name="Wei S."/>
            <person name="Zheng Y."/>
            <person name="Lin W."/>
            <person name="Duan Y."/>
            <person name="Cao H."/>
            <person name="Xiong S."/>
            <person name="Wang X."/>
            <person name="Wei L."/>
            <person name="Li C."/>
            <person name="Ma Q."/>
            <person name="Ju M."/>
            <person name="Zhao R."/>
            <person name="Li G."/>
            <person name="Mu C."/>
            <person name="Tian Q."/>
            <person name="Mei H."/>
            <person name="Zhang T."/>
            <person name="Gao T."/>
            <person name="Zhang H."/>
        </authorList>
    </citation>
    <scope>NUCLEOTIDE SEQUENCE</scope>
    <source>
        <strain evidence="1">KEN1</strain>
    </source>
</reference>
<organism evidence="1">
    <name type="scientific">Sesamum latifolium</name>
    <dbReference type="NCBI Taxonomy" id="2727402"/>
    <lineage>
        <taxon>Eukaryota</taxon>
        <taxon>Viridiplantae</taxon>
        <taxon>Streptophyta</taxon>
        <taxon>Embryophyta</taxon>
        <taxon>Tracheophyta</taxon>
        <taxon>Spermatophyta</taxon>
        <taxon>Magnoliopsida</taxon>
        <taxon>eudicotyledons</taxon>
        <taxon>Gunneridae</taxon>
        <taxon>Pentapetalae</taxon>
        <taxon>asterids</taxon>
        <taxon>lamiids</taxon>
        <taxon>Lamiales</taxon>
        <taxon>Pedaliaceae</taxon>
        <taxon>Sesamum</taxon>
    </lineage>
</organism>
<accession>A0AAW2VXT8</accession>
<evidence type="ECO:0000313" key="1">
    <source>
        <dbReference type="EMBL" id="KAL0433731.1"/>
    </source>
</evidence>
<gene>
    <name evidence="1" type="ORF">Slati_2707400</name>
</gene>
<protein>
    <submittedName>
        <fullName evidence="1">Uncharacterized protein</fullName>
    </submittedName>
</protein>
<dbReference type="EMBL" id="JACGWN010000009">
    <property type="protein sequence ID" value="KAL0433731.1"/>
    <property type="molecule type" value="Genomic_DNA"/>
</dbReference>
<dbReference type="AlphaFoldDB" id="A0AAW2VXT8"/>
<comment type="caution">
    <text evidence="1">The sequence shown here is derived from an EMBL/GenBank/DDBJ whole genome shotgun (WGS) entry which is preliminary data.</text>
</comment>
<name>A0AAW2VXT8_9LAMI</name>
<proteinExistence type="predicted"/>
<reference evidence="1" key="1">
    <citation type="submission" date="2020-06" db="EMBL/GenBank/DDBJ databases">
        <authorList>
            <person name="Li T."/>
            <person name="Hu X."/>
            <person name="Zhang T."/>
            <person name="Song X."/>
            <person name="Zhang H."/>
            <person name="Dai N."/>
            <person name="Sheng W."/>
            <person name="Hou X."/>
            <person name="Wei L."/>
        </authorList>
    </citation>
    <scope>NUCLEOTIDE SEQUENCE</scope>
    <source>
        <strain evidence="1">KEN1</strain>
        <tissue evidence="1">Leaf</tissue>
    </source>
</reference>